<keyword evidence="1" id="KW-0575">Peroxidase</keyword>
<dbReference type="GO" id="GO:0020037">
    <property type="term" value="F:heme binding"/>
    <property type="evidence" value="ECO:0007669"/>
    <property type="project" value="InterPro"/>
</dbReference>
<dbReference type="GO" id="GO:0004601">
    <property type="term" value="F:peroxidase activity"/>
    <property type="evidence" value="ECO:0007669"/>
    <property type="project" value="UniProtKB-KW"/>
</dbReference>
<dbReference type="PANTHER" id="PTHR11475:SF61">
    <property type="entry name" value="PEROXIDASE MLT-7"/>
    <property type="match status" value="1"/>
</dbReference>
<dbReference type="WBParaSite" id="ALUE_0002144401-mRNA-1">
    <property type="protein sequence ID" value="ALUE_0002144401-mRNA-1"/>
    <property type="gene ID" value="ALUE_0002144401"/>
</dbReference>
<dbReference type="PANTHER" id="PTHR11475">
    <property type="entry name" value="OXIDASE/PEROXIDASE"/>
    <property type="match status" value="1"/>
</dbReference>
<evidence type="ECO:0000313" key="3">
    <source>
        <dbReference type="WBParaSite" id="ALUE_0002144401-mRNA-1"/>
    </source>
</evidence>
<reference evidence="3" key="1">
    <citation type="submission" date="2017-02" db="UniProtKB">
        <authorList>
            <consortium name="WormBaseParasite"/>
        </authorList>
    </citation>
    <scope>IDENTIFICATION</scope>
</reference>
<keyword evidence="1" id="KW-0560">Oxidoreductase</keyword>
<dbReference type="GO" id="GO:0005615">
    <property type="term" value="C:extracellular space"/>
    <property type="evidence" value="ECO:0007669"/>
    <property type="project" value="TreeGrafter"/>
</dbReference>
<dbReference type="Proteomes" id="UP000036681">
    <property type="component" value="Unplaced"/>
</dbReference>
<dbReference type="SUPFAM" id="SSF48113">
    <property type="entry name" value="Heme-dependent peroxidases"/>
    <property type="match status" value="2"/>
</dbReference>
<dbReference type="Gene3D" id="1.10.640.10">
    <property type="entry name" value="Haem peroxidase domain superfamily, animal type"/>
    <property type="match status" value="2"/>
</dbReference>
<sequence length="176" mass="20168">MPTAHDFEGLKNEILDRNIRAALARNYRTPDDVDLYVGSMVEDPVVGGLVGSTLACLIGDQFKRLRDGDRFYYENPGIFTREQLHELKKVTLSRVICNNGDHFELISEDAFLFYYENPGIFTREQLHELKKVTLSRVICNNGDHFELISEDAFLLPHGSMTPCSMIPQIDLSKWKE</sequence>
<dbReference type="Pfam" id="PF03098">
    <property type="entry name" value="An_peroxidase"/>
    <property type="match status" value="2"/>
</dbReference>
<name>A0A0M3IRR6_ASCLU</name>
<organism evidence="2 3">
    <name type="scientific">Ascaris lumbricoides</name>
    <name type="common">Giant roundworm</name>
    <dbReference type="NCBI Taxonomy" id="6252"/>
    <lineage>
        <taxon>Eukaryota</taxon>
        <taxon>Metazoa</taxon>
        <taxon>Ecdysozoa</taxon>
        <taxon>Nematoda</taxon>
        <taxon>Chromadorea</taxon>
        <taxon>Rhabditida</taxon>
        <taxon>Spirurina</taxon>
        <taxon>Ascaridomorpha</taxon>
        <taxon>Ascaridoidea</taxon>
        <taxon>Ascarididae</taxon>
        <taxon>Ascaris</taxon>
    </lineage>
</organism>
<dbReference type="AlphaFoldDB" id="A0A0M3IRR6"/>
<evidence type="ECO:0000256" key="1">
    <source>
        <dbReference type="ARBA" id="ARBA00022559"/>
    </source>
</evidence>
<dbReference type="PROSITE" id="PS50292">
    <property type="entry name" value="PEROXIDASE_3"/>
    <property type="match status" value="1"/>
</dbReference>
<accession>A0A0M3IRR6</accession>
<dbReference type="InterPro" id="IPR010255">
    <property type="entry name" value="Haem_peroxidase_sf"/>
</dbReference>
<dbReference type="GO" id="GO:0006979">
    <property type="term" value="P:response to oxidative stress"/>
    <property type="evidence" value="ECO:0007669"/>
    <property type="project" value="InterPro"/>
</dbReference>
<keyword evidence="2" id="KW-1185">Reference proteome</keyword>
<evidence type="ECO:0000313" key="2">
    <source>
        <dbReference type="Proteomes" id="UP000036681"/>
    </source>
</evidence>
<dbReference type="InterPro" id="IPR037120">
    <property type="entry name" value="Haem_peroxidase_sf_animal"/>
</dbReference>
<protein>
    <submittedName>
        <fullName evidence="3">DUF4121 family protein</fullName>
    </submittedName>
</protein>
<dbReference type="InterPro" id="IPR019791">
    <property type="entry name" value="Haem_peroxidase_animal"/>
</dbReference>
<proteinExistence type="predicted"/>